<dbReference type="EMBL" id="PUHY01000012">
    <property type="protein sequence ID" value="PQO32482.1"/>
    <property type="molecule type" value="Genomic_DNA"/>
</dbReference>
<dbReference type="AlphaFoldDB" id="A0A2S8FJY8"/>
<organism evidence="2 3">
    <name type="scientific">Blastopirellula marina</name>
    <dbReference type="NCBI Taxonomy" id="124"/>
    <lineage>
        <taxon>Bacteria</taxon>
        <taxon>Pseudomonadati</taxon>
        <taxon>Planctomycetota</taxon>
        <taxon>Planctomycetia</taxon>
        <taxon>Pirellulales</taxon>
        <taxon>Pirellulaceae</taxon>
        <taxon>Blastopirellula</taxon>
    </lineage>
</organism>
<dbReference type="RefSeq" id="WP_105331493.1">
    <property type="nucleotide sequence ID" value="NZ_PUHY01000012.1"/>
</dbReference>
<protein>
    <submittedName>
        <fullName evidence="2">Uncharacterized protein</fullName>
    </submittedName>
</protein>
<comment type="caution">
    <text evidence="2">The sequence shown here is derived from an EMBL/GenBank/DDBJ whole genome shotgun (WGS) entry which is preliminary data.</text>
</comment>
<feature type="transmembrane region" description="Helical" evidence="1">
    <location>
        <begin position="113"/>
        <end position="139"/>
    </location>
</feature>
<proteinExistence type="predicted"/>
<keyword evidence="1" id="KW-0812">Transmembrane</keyword>
<dbReference type="OrthoDB" id="288651at2"/>
<evidence type="ECO:0000313" key="2">
    <source>
        <dbReference type="EMBL" id="PQO32482.1"/>
    </source>
</evidence>
<keyword evidence="1" id="KW-0472">Membrane</keyword>
<feature type="transmembrane region" description="Helical" evidence="1">
    <location>
        <begin position="88"/>
        <end position="107"/>
    </location>
</feature>
<dbReference type="Proteomes" id="UP000238322">
    <property type="component" value="Unassembled WGS sequence"/>
</dbReference>
<feature type="transmembrane region" description="Helical" evidence="1">
    <location>
        <begin position="44"/>
        <end position="67"/>
    </location>
</feature>
<keyword evidence="1" id="KW-1133">Transmembrane helix</keyword>
<reference evidence="2 3" key="1">
    <citation type="submission" date="2018-02" db="EMBL/GenBank/DDBJ databases">
        <title>Comparative genomes isolates from brazilian mangrove.</title>
        <authorList>
            <person name="Araujo J.E."/>
            <person name="Taketani R.G."/>
            <person name="Silva M.C.P."/>
            <person name="Loureco M.V."/>
            <person name="Andreote F.D."/>
        </authorList>
    </citation>
    <scope>NUCLEOTIDE SEQUENCE [LARGE SCALE GENOMIC DNA]</scope>
    <source>
        <strain evidence="2 3">Hex-1 MGV</strain>
    </source>
</reference>
<evidence type="ECO:0000313" key="3">
    <source>
        <dbReference type="Proteomes" id="UP000238322"/>
    </source>
</evidence>
<sequence length="152" mass="16197">MQEAAQPEKVGLPKAHGACALVCFAGAIATCFDWPSPAPQHANVFVPAVLLWGVAALYQFLLAAGHLRTSVLDHQHLFGSGPYERKSDLGWMAANVVVLIVVAMFYARQSSSIPLLAGQSTTLVSLLVTSLISLAVWAVRWKAIPRGSQTSS</sequence>
<name>A0A2S8FJY8_9BACT</name>
<accession>A0A2S8FJY8</accession>
<gene>
    <name evidence="2" type="ORF">C5Y83_19905</name>
</gene>
<evidence type="ECO:0000256" key="1">
    <source>
        <dbReference type="SAM" id="Phobius"/>
    </source>
</evidence>